<name>A0A3P8K344_9TREM</name>
<protein>
    <submittedName>
        <fullName evidence="1">Uncharacterized protein</fullName>
    </submittedName>
</protein>
<evidence type="ECO:0000313" key="2">
    <source>
        <dbReference type="Proteomes" id="UP000269396"/>
    </source>
</evidence>
<proteinExistence type="predicted"/>
<dbReference type="Proteomes" id="UP000269396">
    <property type="component" value="Unassembled WGS sequence"/>
</dbReference>
<gene>
    <name evidence="1" type="ORF">SMTD_LOCUS17531</name>
</gene>
<sequence length="87" mass="10329">MAFLHLYRGMYTQYILPNHYVHHQVGDCERPSAVVVYQHLAVFFQFHIHIQIPSKLQVIEHVAPYPLYISELYLLLGRFYVNVLLLC</sequence>
<organism evidence="1 2">
    <name type="scientific">Schistosoma mattheei</name>
    <dbReference type="NCBI Taxonomy" id="31246"/>
    <lineage>
        <taxon>Eukaryota</taxon>
        <taxon>Metazoa</taxon>
        <taxon>Spiralia</taxon>
        <taxon>Lophotrochozoa</taxon>
        <taxon>Platyhelminthes</taxon>
        <taxon>Trematoda</taxon>
        <taxon>Digenea</taxon>
        <taxon>Strigeidida</taxon>
        <taxon>Schistosomatoidea</taxon>
        <taxon>Schistosomatidae</taxon>
        <taxon>Schistosoma</taxon>
    </lineage>
</organism>
<evidence type="ECO:0000313" key="1">
    <source>
        <dbReference type="EMBL" id="VDP74469.1"/>
    </source>
</evidence>
<accession>A0A3P8K344</accession>
<reference evidence="1 2" key="1">
    <citation type="submission" date="2018-11" db="EMBL/GenBank/DDBJ databases">
        <authorList>
            <consortium name="Pathogen Informatics"/>
        </authorList>
    </citation>
    <scope>NUCLEOTIDE SEQUENCE [LARGE SCALE GENOMIC DNA]</scope>
    <source>
        <strain>Denwood</strain>
        <strain evidence="2">Zambia</strain>
    </source>
</reference>
<dbReference type="AlphaFoldDB" id="A0A3P8K344"/>
<keyword evidence="2" id="KW-1185">Reference proteome</keyword>
<dbReference type="EMBL" id="UZAL01038880">
    <property type="protein sequence ID" value="VDP74469.1"/>
    <property type="molecule type" value="Genomic_DNA"/>
</dbReference>